<evidence type="ECO:0000256" key="1">
    <source>
        <dbReference type="ARBA" id="ARBA00000707"/>
    </source>
</evidence>
<feature type="domain" description="USP" evidence="9">
    <location>
        <begin position="625"/>
        <end position="924"/>
    </location>
</feature>
<dbReference type="Proteomes" id="UP001470230">
    <property type="component" value="Unassembled WGS sequence"/>
</dbReference>
<keyword evidence="5" id="KW-0833">Ubl conjugation pathway</keyword>
<organism evidence="10 11">
    <name type="scientific">Tritrichomonas musculus</name>
    <dbReference type="NCBI Taxonomy" id="1915356"/>
    <lineage>
        <taxon>Eukaryota</taxon>
        <taxon>Metamonada</taxon>
        <taxon>Parabasalia</taxon>
        <taxon>Tritrichomonadida</taxon>
        <taxon>Tritrichomonadidae</taxon>
        <taxon>Tritrichomonas</taxon>
    </lineage>
</organism>
<comment type="similarity">
    <text evidence="2">Belongs to the peptidase C19 family.</text>
</comment>
<dbReference type="InterPro" id="IPR038765">
    <property type="entry name" value="Papain-like_cys_pep_sf"/>
</dbReference>
<protein>
    <recommendedName>
        <fullName evidence="3">ubiquitinyl hydrolase 1</fullName>
        <ecNumber evidence="3">3.4.19.12</ecNumber>
    </recommendedName>
</protein>
<reference evidence="10 11" key="1">
    <citation type="submission" date="2024-04" db="EMBL/GenBank/DDBJ databases">
        <title>Tritrichomonas musculus Genome.</title>
        <authorList>
            <person name="Alves-Ferreira E."/>
            <person name="Grigg M."/>
            <person name="Lorenzi H."/>
            <person name="Galac M."/>
        </authorList>
    </citation>
    <scope>NUCLEOTIDE SEQUENCE [LARGE SCALE GENOMIC DNA]</scope>
    <source>
        <strain evidence="10 11">EAF2021</strain>
    </source>
</reference>
<dbReference type="InterPro" id="IPR001394">
    <property type="entry name" value="Peptidase_C19_UCH"/>
</dbReference>
<comment type="catalytic activity">
    <reaction evidence="1">
        <text>Thiol-dependent hydrolysis of ester, thioester, amide, peptide and isopeptide bonds formed by the C-terminal Gly of ubiquitin (a 76-residue protein attached to proteins as an intracellular targeting signal).</text>
        <dbReference type="EC" id="3.4.19.12"/>
    </reaction>
</comment>
<dbReference type="Pfam" id="PF14533">
    <property type="entry name" value="USP7_C2"/>
    <property type="match status" value="1"/>
</dbReference>
<evidence type="ECO:0000256" key="2">
    <source>
        <dbReference type="ARBA" id="ARBA00009085"/>
    </source>
</evidence>
<evidence type="ECO:0000313" key="10">
    <source>
        <dbReference type="EMBL" id="KAK8887394.1"/>
    </source>
</evidence>
<dbReference type="PROSITE" id="PS00972">
    <property type="entry name" value="USP_1"/>
    <property type="match status" value="1"/>
</dbReference>
<name>A0ABR2K8L1_9EUKA</name>
<dbReference type="InterPro" id="IPR018200">
    <property type="entry name" value="USP_CS"/>
</dbReference>
<dbReference type="EMBL" id="JAPFFF010000006">
    <property type="protein sequence ID" value="KAK8887394.1"/>
    <property type="molecule type" value="Genomic_DNA"/>
</dbReference>
<keyword evidence="4" id="KW-0645">Protease</keyword>
<feature type="compositionally biased region" description="Low complexity" evidence="8">
    <location>
        <begin position="1238"/>
        <end position="1254"/>
    </location>
</feature>
<evidence type="ECO:0000256" key="4">
    <source>
        <dbReference type="ARBA" id="ARBA00022670"/>
    </source>
</evidence>
<sequence length="1602" mass="186496">MSNQEVETLEIIDQTEQIINSTGFSYNIVFNISNLTKSVIKSPIYACDNNKYQILINLEANPISISIICNDSLNNFANTFFDLFISNKDPAKSIHFNENSPAPFDVHLDFDDINISNGWIQKDSLRTVFVIKDNANEINHSNQRSNYKAIKSQISSFLTKSKETVEWSIPELSEWHSSELYDIKFAKVILILSLDENYYTFQMSFQDIKKDKCFIIAKLILQNKDPSKSISKNIYETVTPAFPESKLFTISDLKQEEITAENGWIINDCLKLTVEFINPLRKIPNLPNCKLCNNQNNEKYINFHRLPSIDYIQSNSFRGKFELSLTPSIDDISDKIYKTKIRVGKFFVTFELDIAKKMSSFEFQDLDEQSNFFTIITIRFHNVKQFNQYETFLTQNVSKDNSVISFDSPFDSKTVNDGWLFKPNNNIDKDYLCIDLYFEIISDYENTSPYEPITIKESFDKKYYINLEIPQTQFKSPLIILPAFEFDDNKKANFFIDLSKSKRMDFNIYLDGLPESIFQGEIVIYDFQDPSSSPSCKFDSYKRFLVGSSISDIKSKNFLMKDSKYINKESHCCLLQITFSTVQDSQFHIPFEPLFEKYSTYETDSNDKSDKEFSSRTTIPKETSVGLINQGATCYMNSMLQALFHLPAFRRIVYNMPTTGNDNPEKSIPLNLQRLFCEMQFSESREPCSTESLTKSFGWGSQETWVQHDVEEFCRVLMDNLQMKMKGDPSLENSIRELFEVKARHAIRCVNVNYESIREEPLLDIQINVKNCHNLEESFKQYLEKEVMEGDNQYSTEKYGKQDAVMCDEFLEFPPVLHLHLKRFIFDFDTMKMTKLNDYYEFPEQIDLAQFLADDAPGRSKSNLYDLYGVLVHAGGILGGHYDAYLRTSTSKQWYNFNDSTVTPVSSYKAVRANYGYSKSEEKASVSSFDFLGKKEEIEERIDSLDKNKSNDEKVEDFNHLNSSKNGYMLIYVRHEDAPMLFAPIPEESVPKHLVEYVKEHSERKNNHSYGTKSSSSSSSSYSFYFTHENDMKLITVDESSCSSLKTNNFKKSFKGSESMKLSQIYELAAKEFNSNIDEMRIWSCSSYGVPNKVLLNTDKETFKSDWYYYCNKTSYFFIQNKNKNEDVQIKSGNILLFLKFFFPGKEFPLQYLQSVIIEKKSLDDIYQKCCQIIIQKLELPNEIKLQAFIENYHGIPQELSSFSSHSIDNGTILIFAPTPETAPLLRTSQESFEFAKPPQEQQNAEPQNNNNNNSDEIPVYRFSDYFDKYSLDTVIGYILSKDTVEFEVYDLMKQMKPLFKIITPNRIKASLVKEKIIDFAHLDFSEHDDLLLFNLTVDYYKQPTIQYIDTKFQSFDNIFSKSLDLLKVNCNRLYFLHSKEADTAKWISYPNITFSKDGRNSDLMILYPRKKETNLHDLVDLVKRILDGYDMGDGPFRFLKISQSKIVDFFSDSSINSKKMIKFDSASKFRLEVVPPAQRPEELIANDAFLVKTCFAKEGYYSFDAYGQPFLFDVRKDELFSETLLRLRDFLKLPESENFDDYKFMLNVDGSMYAKKYTEMLDGMKMYEKCNPETLFMILTDMESKKKELKKQNSNEVKIYN</sequence>
<evidence type="ECO:0000256" key="3">
    <source>
        <dbReference type="ARBA" id="ARBA00012759"/>
    </source>
</evidence>
<proteinExistence type="inferred from homology"/>
<dbReference type="EC" id="3.4.19.12" evidence="3"/>
<dbReference type="SUPFAM" id="SSF54001">
    <property type="entry name" value="Cysteine proteinases"/>
    <property type="match status" value="1"/>
</dbReference>
<dbReference type="Gene3D" id="3.90.70.10">
    <property type="entry name" value="Cysteine proteinases"/>
    <property type="match status" value="1"/>
</dbReference>
<evidence type="ECO:0000313" key="11">
    <source>
        <dbReference type="Proteomes" id="UP001470230"/>
    </source>
</evidence>
<dbReference type="InterPro" id="IPR028889">
    <property type="entry name" value="USP"/>
</dbReference>
<evidence type="ECO:0000256" key="8">
    <source>
        <dbReference type="SAM" id="MobiDB-lite"/>
    </source>
</evidence>
<dbReference type="PANTHER" id="PTHR24006:SF644">
    <property type="entry name" value="UBIQUITIN CARBOXYL-TERMINAL HYDROLASE 7"/>
    <property type="match status" value="1"/>
</dbReference>
<evidence type="ECO:0000256" key="6">
    <source>
        <dbReference type="ARBA" id="ARBA00022801"/>
    </source>
</evidence>
<keyword evidence="6" id="KW-0378">Hydrolase</keyword>
<evidence type="ECO:0000256" key="5">
    <source>
        <dbReference type="ARBA" id="ARBA00022786"/>
    </source>
</evidence>
<gene>
    <name evidence="10" type="ORF">M9Y10_038434</name>
</gene>
<dbReference type="PROSITE" id="PS00973">
    <property type="entry name" value="USP_2"/>
    <property type="match status" value="1"/>
</dbReference>
<comment type="caution">
    <text evidence="10">The sequence shown here is derived from an EMBL/GenBank/DDBJ whole genome shotgun (WGS) entry which is preliminary data.</text>
</comment>
<dbReference type="InterPro" id="IPR029346">
    <property type="entry name" value="USP_C"/>
</dbReference>
<dbReference type="Pfam" id="PF00443">
    <property type="entry name" value="UCH"/>
    <property type="match status" value="1"/>
</dbReference>
<dbReference type="PANTHER" id="PTHR24006">
    <property type="entry name" value="UBIQUITIN CARBOXYL-TERMINAL HYDROLASE"/>
    <property type="match status" value="1"/>
</dbReference>
<evidence type="ECO:0000259" key="9">
    <source>
        <dbReference type="PROSITE" id="PS50235"/>
    </source>
</evidence>
<evidence type="ECO:0000256" key="7">
    <source>
        <dbReference type="ARBA" id="ARBA00022807"/>
    </source>
</evidence>
<dbReference type="InterPro" id="IPR050164">
    <property type="entry name" value="Peptidase_C19"/>
</dbReference>
<dbReference type="PROSITE" id="PS50235">
    <property type="entry name" value="USP_3"/>
    <property type="match status" value="1"/>
</dbReference>
<feature type="region of interest" description="Disordered" evidence="8">
    <location>
        <begin position="1236"/>
        <end position="1256"/>
    </location>
</feature>
<accession>A0ABR2K8L1</accession>
<keyword evidence="11" id="KW-1185">Reference proteome</keyword>
<keyword evidence="7" id="KW-0788">Thiol protease</keyword>